<evidence type="ECO:0000313" key="3">
    <source>
        <dbReference type="EMBL" id="KAJ1984312.1"/>
    </source>
</evidence>
<dbReference type="GO" id="GO:0000387">
    <property type="term" value="P:spliceosomal snRNP assembly"/>
    <property type="evidence" value="ECO:0007669"/>
    <property type="project" value="TreeGrafter"/>
</dbReference>
<comment type="caution">
    <text evidence="3">The sequence shown here is derived from an EMBL/GenBank/DDBJ whole genome shotgun (WGS) entry which is preliminary data.</text>
</comment>
<feature type="region of interest" description="Disordered" evidence="1">
    <location>
        <begin position="38"/>
        <end position="60"/>
    </location>
</feature>
<dbReference type="Proteomes" id="UP001151582">
    <property type="component" value="Unassembled WGS sequence"/>
</dbReference>
<dbReference type="PANTHER" id="PTHR15197:SF0">
    <property type="entry name" value="COILIN"/>
    <property type="match status" value="1"/>
</dbReference>
<accession>A0A9W8B4U2</accession>
<protein>
    <recommendedName>
        <fullName evidence="2">Coilin tudor domain-containing protein</fullName>
    </recommendedName>
</protein>
<proteinExistence type="predicted"/>
<keyword evidence="4" id="KW-1185">Reference proteome</keyword>
<evidence type="ECO:0000256" key="1">
    <source>
        <dbReference type="SAM" id="MobiDB-lite"/>
    </source>
</evidence>
<dbReference type="GO" id="GO:0015030">
    <property type="term" value="C:Cajal body"/>
    <property type="evidence" value="ECO:0007669"/>
    <property type="project" value="TreeGrafter"/>
</dbReference>
<evidence type="ECO:0000313" key="4">
    <source>
        <dbReference type="Proteomes" id="UP001151582"/>
    </source>
</evidence>
<evidence type="ECO:0000259" key="2">
    <source>
        <dbReference type="Pfam" id="PF23086"/>
    </source>
</evidence>
<dbReference type="GO" id="GO:0030620">
    <property type="term" value="F:U2 snRNA binding"/>
    <property type="evidence" value="ECO:0007669"/>
    <property type="project" value="TreeGrafter"/>
</dbReference>
<gene>
    <name evidence="3" type="ORF">H4R34_000736</name>
</gene>
<organism evidence="3 4">
    <name type="scientific">Dimargaris verticillata</name>
    <dbReference type="NCBI Taxonomy" id="2761393"/>
    <lineage>
        <taxon>Eukaryota</taxon>
        <taxon>Fungi</taxon>
        <taxon>Fungi incertae sedis</taxon>
        <taxon>Zoopagomycota</taxon>
        <taxon>Kickxellomycotina</taxon>
        <taxon>Dimargaritomycetes</taxon>
        <taxon>Dimargaritales</taxon>
        <taxon>Dimargaritaceae</taxon>
        <taxon>Dimargaris</taxon>
    </lineage>
</organism>
<dbReference type="GO" id="GO:0030619">
    <property type="term" value="F:U1 snRNA binding"/>
    <property type="evidence" value="ECO:0007669"/>
    <property type="project" value="TreeGrafter"/>
</dbReference>
<name>A0A9W8B4U2_9FUNG</name>
<dbReference type="PANTHER" id="PTHR15197">
    <property type="entry name" value="COILIN P80"/>
    <property type="match status" value="1"/>
</dbReference>
<dbReference type="EMBL" id="JANBQB010000023">
    <property type="protein sequence ID" value="KAJ1984312.1"/>
    <property type="molecule type" value="Genomic_DNA"/>
</dbReference>
<feature type="domain" description="Coilin tudor" evidence="2">
    <location>
        <begin position="208"/>
        <end position="264"/>
    </location>
</feature>
<dbReference type="InterPro" id="IPR056398">
    <property type="entry name" value="Tudor_Coilin"/>
</dbReference>
<sequence length="349" mass="38400">MRTEMPAPTCVGTDRTRIRNLRRRKKRQIMRAIQRIQARQNQQKSIDHAPVANSSQTDLSVDESGTLARVHVRFGDNGQASKTTVEPVEMVCDPDAFDDLAESIVATDPDQDPDLSACEALSDASVDSDETEPPLPANLVFTCVEHGDTLDPEWRQRRRKRPHTMPVYPAELAYDAQQATLLADTSALADSSSHDTVEGRSAVQPTLVEYDQIPQLFRPPRAGDCIAYKTLALADDYTPRMTDWRVATVLTYDNVTDQVTLDSHPPPAPGSLNVGKRKLNSVTPSEAMGDEAEVNQQLRRSKQFVIDAPDDASFLVDQVDSATGTSTLTTESTVAWTSLLDVRLVPSSV</sequence>
<dbReference type="Pfam" id="PF23086">
    <property type="entry name" value="Tudor_Coilin"/>
    <property type="match status" value="1"/>
</dbReference>
<reference evidence="3" key="1">
    <citation type="submission" date="2022-07" db="EMBL/GenBank/DDBJ databases">
        <title>Phylogenomic reconstructions and comparative analyses of Kickxellomycotina fungi.</title>
        <authorList>
            <person name="Reynolds N.K."/>
            <person name="Stajich J.E."/>
            <person name="Barry K."/>
            <person name="Grigoriev I.V."/>
            <person name="Crous P."/>
            <person name="Smith M.E."/>
        </authorList>
    </citation>
    <scope>NUCLEOTIDE SEQUENCE</scope>
    <source>
        <strain evidence="3">RSA 567</strain>
    </source>
</reference>
<dbReference type="OrthoDB" id="74813at2759"/>
<dbReference type="AlphaFoldDB" id="A0A9W8B4U2"/>
<dbReference type="InterPro" id="IPR024822">
    <property type="entry name" value="Coilin"/>
</dbReference>